<comment type="similarity">
    <text evidence="1">Belongs to the peptidase M16 family.</text>
</comment>
<keyword evidence="2" id="KW-0378">Hydrolase</keyword>
<dbReference type="Pfam" id="PF00675">
    <property type="entry name" value="Peptidase_M16"/>
    <property type="match status" value="1"/>
</dbReference>
<dbReference type="Pfam" id="PF05193">
    <property type="entry name" value="Peptidase_M16_C"/>
    <property type="match status" value="2"/>
</dbReference>
<feature type="domain" description="Peptidase M16 N-terminal" evidence="4">
    <location>
        <begin position="64"/>
        <end position="186"/>
    </location>
</feature>
<dbReference type="RefSeq" id="WP_222990393.1">
    <property type="nucleotide sequence ID" value="NZ_JAINVV010000005.1"/>
</dbReference>
<keyword evidence="2" id="KW-0482">Metalloprotease</keyword>
<feature type="signal peptide" evidence="3">
    <location>
        <begin position="1"/>
        <end position="26"/>
    </location>
</feature>
<evidence type="ECO:0000259" key="4">
    <source>
        <dbReference type="Pfam" id="PF00675"/>
    </source>
</evidence>
<evidence type="ECO:0000256" key="1">
    <source>
        <dbReference type="ARBA" id="ARBA00007261"/>
    </source>
</evidence>
<keyword evidence="2" id="KW-0645">Protease</keyword>
<keyword evidence="3" id="KW-0732">Signal</keyword>
<dbReference type="InterPro" id="IPR050361">
    <property type="entry name" value="MPP/UQCRC_Complex"/>
</dbReference>
<dbReference type="EMBL" id="JAINVV010000005">
    <property type="protein sequence ID" value="MBY8823279.1"/>
    <property type="molecule type" value="Genomic_DNA"/>
</dbReference>
<reference evidence="6 7" key="1">
    <citation type="submission" date="2021-08" db="EMBL/GenBank/DDBJ databases">
        <authorList>
            <person name="Tuo L."/>
        </authorList>
    </citation>
    <scope>NUCLEOTIDE SEQUENCE [LARGE SCALE GENOMIC DNA]</scope>
    <source>
        <strain evidence="6 7">JCM 31229</strain>
    </source>
</reference>
<evidence type="ECO:0000313" key="7">
    <source>
        <dbReference type="Proteomes" id="UP000706039"/>
    </source>
</evidence>
<dbReference type="Gene3D" id="3.30.830.10">
    <property type="entry name" value="Metalloenzyme, LuxS/M16 peptidase-like"/>
    <property type="match status" value="4"/>
</dbReference>
<dbReference type="SUPFAM" id="SSF63411">
    <property type="entry name" value="LuxS/MPP-like metallohydrolase"/>
    <property type="match status" value="4"/>
</dbReference>
<name>A0ABS7PQM7_9SPHN</name>
<evidence type="ECO:0000256" key="3">
    <source>
        <dbReference type="SAM" id="SignalP"/>
    </source>
</evidence>
<dbReference type="Proteomes" id="UP000706039">
    <property type="component" value="Unassembled WGS sequence"/>
</dbReference>
<accession>A0ABS7PQM7</accession>
<evidence type="ECO:0000259" key="5">
    <source>
        <dbReference type="Pfam" id="PF05193"/>
    </source>
</evidence>
<feature type="chain" id="PRO_5046977483" evidence="3">
    <location>
        <begin position="27"/>
        <end position="926"/>
    </location>
</feature>
<sequence length="926" mass="98420">MSMPRRAPVRALVSLALATSAIQPLAAAPKPAAAQPAARAAVDPLLARIDIPQTTFRLPNGLTVIVHEDHKAPVVAVSVWYGIGSAHEPAGKTGFAHLFEHLMFNGSKNFNKDWFGPLQEVGATNLNGTTSFDRTNYYQTVPKTALDRVLWMESDRMIYLLDAIDQARLDEQRAVVKNEKRQGENKPFGKVGDVQFATIFPEGHGYHHTPIGSMEDLDAASLDDVKNWFTTNYGATNTVLVLSGDITVAEAKEKVARYFGSARPGEPLPKPQQDVPVRASNAEVRMKDNIAQVNLMRDWATPGREGADAPALDMAAFVLGNGRNSRLYKALVEGKALATSASASLSELELAGTFGIHVVLKPGASEAEAAAEVDRVVAEFLKTGPTEAELQRARTKINASYVRMLETVDGKASILAEAHLYGGDANRWKTRLVRQNQVTAPQVLAAARAWLGHGYTQMVVEPFGRYASAPDTVDRSTGVPAVTSTPDLVWPTIERTTLSNGMPVVFVKRDSVPVVNVALNFAGGTAGAVAMGKGGAGIAEFALGGLDDGAAGRTSGEIAGMFEDLGATFGATAGVDSATISFSALSSKLPETVALAASLIRQPDFPQVELERAKTNALAGIEQSKASAGGKAGRILAPTMFGPTHPYGMVPDEAAVKAVKRADLQAYMAEWIRPEGATIFVVGATSLAEIKPLLETAFGNWKGTGSARTISYPAVPAVTGTRVILVDQPGAPQSEIRAVLPGPKGLASDEEALSAMNVPLGGAFTSRINMNLREAKGWSYGARSSLSSERDQRIFTVSAPVQTDKTAEAITEIRKELEAYLKDRPVTAAEVADATKQVVRALPGQYETGGAVLGSMVGYHVRGRPLDYPASAKARWEALDVARVEAAARQVIDPTRITWIVVGDLSKIEAPIRALGLGPVTVRTVD</sequence>
<protein>
    <submittedName>
        <fullName evidence="6">Insulinase family protein</fullName>
    </submittedName>
</protein>
<proteinExistence type="inferred from homology"/>
<gene>
    <name evidence="6" type="ORF">K7G82_13315</name>
</gene>
<feature type="domain" description="Peptidase M16 C-terminal" evidence="5">
    <location>
        <begin position="221"/>
        <end position="396"/>
    </location>
</feature>
<keyword evidence="7" id="KW-1185">Reference proteome</keyword>
<dbReference type="InterPro" id="IPR011765">
    <property type="entry name" value="Pept_M16_N"/>
</dbReference>
<comment type="caution">
    <text evidence="6">The sequence shown here is derived from an EMBL/GenBank/DDBJ whole genome shotgun (WGS) entry which is preliminary data.</text>
</comment>
<feature type="domain" description="Peptidase M16 C-terminal" evidence="5">
    <location>
        <begin position="659"/>
        <end position="837"/>
    </location>
</feature>
<evidence type="ECO:0000313" key="6">
    <source>
        <dbReference type="EMBL" id="MBY8823279.1"/>
    </source>
</evidence>
<evidence type="ECO:0000256" key="2">
    <source>
        <dbReference type="ARBA" id="ARBA00023049"/>
    </source>
</evidence>
<dbReference type="PANTHER" id="PTHR11851">
    <property type="entry name" value="METALLOPROTEASE"/>
    <property type="match status" value="1"/>
</dbReference>
<organism evidence="6 7">
    <name type="scientific">Sphingomonas colocasiae</name>
    <dbReference type="NCBI Taxonomy" id="1848973"/>
    <lineage>
        <taxon>Bacteria</taxon>
        <taxon>Pseudomonadati</taxon>
        <taxon>Pseudomonadota</taxon>
        <taxon>Alphaproteobacteria</taxon>
        <taxon>Sphingomonadales</taxon>
        <taxon>Sphingomonadaceae</taxon>
        <taxon>Sphingomonas</taxon>
    </lineage>
</organism>
<dbReference type="PANTHER" id="PTHR11851:SF49">
    <property type="entry name" value="MITOCHONDRIAL-PROCESSING PEPTIDASE SUBUNIT ALPHA"/>
    <property type="match status" value="1"/>
</dbReference>
<dbReference type="InterPro" id="IPR011249">
    <property type="entry name" value="Metalloenz_LuxS/M16"/>
</dbReference>
<dbReference type="InterPro" id="IPR007863">
    <property type="entry name" value="Peptidase_M16_C"/>
</dbReference>